<keyword evidence="1" id="KW-0812">Transmembrane</keyword>
<dbReference type="InterPro" id="IPR050583">
    <property type="entry name" value="Mycobacterial_A85_antigen"/>
</dbReference>
<organism evidence="2 3">
    <name type="scientific">Allobranchiibius huperziae</name>
    <dbReference type="NCBI Taxonomy" id="1874116"/>
    <lineage>
        <taxon>Bacteria</taxon>
        <taxon>Bacillati</taxon>
        <taxon>Actinomycetota</taxon>
        <taxon>Actinomycetes</taxon>
        <taxon>Micrococcales</taxon>
        <taxon>Dermacoccaceae</taxon>
        <taxon>Allobranchiibius</taxon>
    </lineage>
</organism>
<reference evidence="2 3" key="1">
    <citation type="submission" date="2020-07" db="EMBL/GenBank/DDBJ databases">
        <title>Sequencing the genomes of 1000 actinobacteria strains.</title>
        <authorList>
            <person name="Klenk H.-P."/>
        </authorList>
    </citation>
    <scope>NUCLEOTIDE SEQUENCE [LARGE SCALE GENOMIC DNA]</scope>
    <source>
        <strain evidence="2 3">DSM 29531</strain>
    </source>
</reference>
<protein>
    <submittedName>
        <fullName evidence="2">Enterochelin esterase-like enzyme</fullName>
    </submittedName>
</protein>
<keyword evidence="1" id="KW-0472">Membrane</keyword>
<dbReference type="Pfam" id="PF00756">
    <property type="entry name" value="Esterase"/>
    <property type="match status" value="1"/>
</dbReference>
<evidence type="ECO:0000313" key="2">
    <source>
        <dbReference type="EMBL" id="NYJ75938.1"/>
    </source>
</evidence>
<dbReference type="PANTHER" id="PTHR48098:SF1">
    <property type="entry name" value="DIACYLGLYCEROL ACYLTRANSFERASE_MYCOLYLTRANSFERASE AG85A"/>
    <property type="match status" value="1"/>
</dbReference>
<dbReference type="SUPFAM" id="SSF53474">
    <property type="entry name" value="alpha/beta-Hydrolases"/>
    <property type="match status" value="1"/>
</dbReference>
<name>A0A853DGM0_9MICO</name>
<comment type="caution">
    <text evidence="2">The sequence shown here is derived from an EMBL/GenBank/DDBJ whole genome shotgun (WGS) entry which is preliminary data.</text>
</comment>
<keyword evidence="3" id="KW-1185">Reference proteome</keyword>
<dbReference type="InterPro" id="IPR000801">
    <property type="entry name" value="Esterase-like"/>
</dbReference>
<gene>
    <name evidence="2" type="ORF">HNR15_002901</name>
</gene>
<dbReference type="Proteomes" id="UP000571817">
    <property type="component" value="Unassembled WGS sequence"/>
</dbReference>
<dbReference type="Gene3D" id="3.40.50.1820">
    <property type="entry name" value="alpha/beta hydrolase"/>
    <property type="match status" value="1"/>
</dbReference>
<proteinExistence type="predicted"/>
<evidence type="ECO:0000256" key="1">
    <source>
        <dbReference type="SAM" id="Phobius"/>
    </source>
</evidence>
<feature type="transmembrane region" description="Helical" evidence="1">
    <location>
        <begin position="40"/>
        <end position="61"/>
    </location>
</feature>
<dbReference type="EMBL" id="JACCFW010000001">
    <property type="protein sequence ID" value="NYJ75938.1"/>
    <property type="molecule type" value="Genomic_DNA"/>
</dbReference>
<dbReference type="AlphaFoldDB" id="A0A853DGM0"/>
<dbReference type="GO" id="GO:0016747">
    <property type="term" value="F:acyltransferase activity, transferring groups other than amino-acyl groups"/>
    <property type="evidence" value="ECO:0007669"/>
    <property type="project" value="TreeGrafter"/>
</dbReference>
<feature type="transmembrane region" description="Helical" evidence="1">
    <location>
        <begin position="6"/>
        <end position="28"/>
    </location>
</feature>
<keyword evidence="1" id="KW-1133">Transmembrane helix</keyword>
<accession>A0A853DGM0</accession>
<sequence length="424" mass="45747">MLEPNSVALVVLLWVSFAAAVVAVVVLWPRLARRRPLALLGRLGTQVGASALVVLAAAATLNQQNGWYGTWSDLGRDLMGTPPSVQRVAVKGDLQTAGQYSASAAAEADLRAQRLFGPERAVFARDAKLHVAPGPHGQWLHVVIPGLGKAAGRGAGKAMIWLPPAYVDGPSQATYPVIEAYAGIPGSPADYQKRMGLQNIIVRAHQKSGLIEPVVVVPDYTPSGIDTECTNSGGIDMETWLTKTVPAWTVRHLRVRPDKESWAVMGFSAGGFCAEVSAFLHPQQYGSVMLFGTYNNPSWGNWTPYGRRSIWPARYSMLNVVRQTPPPVDVWIEVSEGDRFAGPPSRSLINAAHGRMSVTSVYLPGAGHRFDVWQAVMPVALEWLGHAEPGFHGVIGDGVTHGTPRARSDDRVVLRGRKEDARPA</sequence>
<dbReference type="InterPro" id="IPR029058">
    <property type="entry name" value="AB_hydrolase_fold"/>
</dbReference>
<dbReference type="PANTHER" id="PTHR48098">
    <property type="entry name" value="ENTEROCHELIN ESTERASE-RELATED"/>
    <property type="match status" value="1"/>
</dbReference>
<dbReference type="RefSeq" id="WP_179482994.1">
    <property type="nucleotide sequence ID" value="NZ_JACCFW010000001.1"/>
</dbReference>
<evidence type="ECO:0000313" key="3">
    <source>
        <dbReference type="Proteomes" id="UP000571817"/>
    </source>
</evidence>